<dbReference type="Proteomes" id="UP001516662">
    <property type="component" value="Unassembled WGS sequence"/>
</dbReference>
<dbReference type="Gene3D" id="2.30.40.10">
    <property type="entry name" value="Urease, subunit C, domain 1"/>
    <property type="match status" value="1"/>
</dbReference>
<dbReference type="EMBL" id="JADCLJ010000024">
    <property type="protein sequence ID" value="MBE4910274.1"/>
    <property type="molecule type" value="Genomic_DNA"/>
</dbReference>
<evidence type="ECO:0000313" key="2">
    <source>
        <dbReference type="Proteomes" id="UP001516662"/>
    </source>
</evidence>
<dbReference type="Gene3D" id="3.20.20.140">
    <property type="entry name" value="Metal-dependent hydrolases"/>
    <property type="match status" value="1"/>
</dbReference>
<reference evidence="1 2" key="1">
    <citation type="submission" date="2020-10" db="EMBL/GenBank/DDBJ databases">
        <title>Bacillus sp. HD4P25, an endophyte from a halophyte.</title>
        <authorList>
            <person name="Sun J.-Q."/>
        </authorList>
    </citation>
    <scope>NUCLEOTIDE SEQUENCE [LARGE SCALE GENOMIC DNA]</scope>
    <source>
        <strain evidence="1 2">YIM 93174</strain>
    </source>
</reference>
<dbReference type="SUPFAM" id="SSF51338">
    <property type="entry name" value="Composite domain of metallo-dependent hydrolases"/>
    <property type="match status" value="1"/>
</dbReference>
<accession>A0ABR9QQ19</accession>
<proteinExistence type="predicted"/>
<protein>
    <submittedName>
        <fullName evidence="1">Uncharacterized protein</fullName>
    </submittedName>
</protein>
<name>A0ABR9QQ19_9BACI</name>
<sequence length="303" mass="35099">MAYIIDRANVLKENGIMKCSILVKQNRIDYIQSNLDRLTYTKMDATNYIMTPGHVMIDYSLCEANKPFTQFKQEMTNQYLSKGCTTLLTVCDVKHERDLSKNLEAAKHRLLNSPIDYYMGIKIPLKIMTPTLIRTCKRKGISLVVVEIEDEDLYQIPWGWIRDALYSYAVPIVPKWIQTEKSTFRRDRHIKEWKEVTEDNNIPTILTIPEDNQPLSLNALRKIGIYPDKGDIRIGGELDYNFYNIEQLGSSVDEMPLLDYHNLNPIITMHKGEFLKVDNRLIYRPGFGNGCKVKLPGYFASSF</sequence>
<organism evidence="1 2">
    <name type="scientific">Litchfieldia luteola</name>
    <dbReference type="NCBI Taxonomy" id="682179"/>
    <lineage>
        <taxon>Bacteria</taxon>
        <taxon>Bacillati</taxon>
        <taxon>Bacillota</taxon>
        <taxon>Bacilli</taxon>
        <taxon>Bacillales</taxon>
        <taxon>Bacillaceae</taxon>
        <taxon>Litchfieldia</taxon>
    </lineage>
</organism>
<dbReference type="InterPro" id="IPR011059">
    <property type="entry name" value="Metal-dep_hydrolase_composite"/>
</dbReference>
<comment type="caution">
    <text evidence="1">The sequence shown here is derived from an EMBL/GenBank/DDBJ whole genome shotgun (WGS) entry which is preliminary data.</text>
</comment>
<evidence type="ECO:0000313" key="1">
    <source>
        <dbReference type="EMBL" id="MBE4910274.1"/>
    </source>
</evidence>
<gene>
    <name evidence="1" type="ORF">IMZ08_19740</name>
</gene>
<dbReference type="RefSeq" id="WP_193539527.1">
    <property type="nucleotide sequence ID" value="NZ_JADCLJ010000024.1"/>
</dbReference>
<keyword evidence="2" id="KW-1185">Reference proteome</keyword>